<gene>
    <name evidence="2" type="ORF">MAPG_01306</name>
</gene>
<dbReference type="AlphaFoldDB" id="A0A0C4DNC5"/>
<protein>
    <submittedName>
        <fullName evidence="2 3">Uncharacterized protein</fullName>
    </submittedName>
</protein>
<evidence type="ECO:0000256" key="1">
    <source>
        <dbReference type="ARBA" id="ARBA00023002"/>
    </source>
</evidence>
<dbReference type="EMBL" id="ADBL01000306">
    <property type="status" value="NOT_ANNOTATED_CDS"/>
    <property type="molecule type" value="Genomic_DNA"/>
</dbReference>
<reference evidence="3" key="5">
    <citation type="submission" date="2015-06" db="UniProtKB">
        <authorList>
            <consortium name="EnsemblFungi"/>
        </authorList>
    </citation>
    <scope>IDENTIFICATION</scope>
    <source>
        <strain evidence="3">ATCC 64411</strain>
    </source>
</reference>
<evidence type="ECO:0000313" key="3">
    <source>
        <dbReference type="EnsemblFungi" id="MAPG_01306T0"/>
    </source>
</evidence>
<evidence type="ECO:0000313" key="4">
    <source>
        <dbReference type="Proteomes" id="UP000011715"/>
    </source>
</evidence>
<dbReference type="VEuPathDB" id="FungiDB:MAPG_01306"/>
<proteinExistence type="predicted"/>
<accession>A0A0C4DNC5</accession>
<dbReference type="STRING" id="644358.A0A0C4DNC5"/>
<reference evidence="4" key="2">
    <citation type="submission" date="2010-05" db="EMBL/GenBank/DDBJ databases">
        <title>The genome sequence of Magnaporthe poae strain ATCC 64411.</title>
        <authorList>
            <person name="Ma L.-J."/>
            <person name="Dead R."/>
            <person name="Young S."/>
            <person name="Zeng Q."/>
            <person name="Koehrsen M."/>
            <person name="Alvarado L."/>
            <person name="Berlin A."/>
            <person name="Chapman S.B."/>
            <person name="Chen Z."/>
            <person name="Freedman E."/>
            <person name="Gellesch M."/>
            <person name="Goldberg J."/>
            <person name="Griggs A."/>
            <person name="Gujja S."/>
            <person name="Heilman E.R."/>
            <person name="Heiman D."/>
            <person name="Hepburn T."/>
            <person name="Howarth C."/>
            <person name="Jen D."/>
            <person name="Larson L."/>
            <person name="Mehta T."/>
            <person name="Neiman D."/>
            <person name="Pearson M."/>
            <person name="Roberts A."/>
            <person name="Saif S."/>
            <person name="Shea T."/>
            <person name="Shenoy N."/>
            <person name="Sisk P."/>
            <person name="Stolte C."/>
            <person name="Sykes S."/>
            <person name="Walk T."/>
            <person name="White J."/>
            <person name="Yandava C."/>
            <person name="Haas B."/>
            <person name="Nusbaum C."/>
            <person name="Birren B."/>
        </authorList>
    </citation>
    <scope>NUCLEOTIDE SEQUENCE [LARGE SCALE GENOMIC DNA]</scope>
    <source>
        <strain evidence="4">ATCC 64411 / 73-15</strain>
    </source>
</reference>
<dbReference type="PANTHER" id="PTHR43157">
    <property type="entry name" value="PHOSPHATIDYLINOSITOL-GLYCAN BIOSYNTHESIS CLASS F PROTEIN-RELATED"/>
    <property type="match status" value="1"/>
</dbReference>
<evidence type="ECO:0000313" key="2">
    <source>
        <dbReference type="EMBL" id="KLU82231.1"/>
    </source>
</evidence>
<dbReference type="GO" id="GO:0016491">
    <property type="term" value="F:oxidoreductase activity"/>
    <property type="evidence" value="ECO:0007669"/>
    <property type="project" value="UniProtKB-KW"/>
</dbReference>
<dbReference type="Proteomes" id="UP000011715">
    <property type="component" value="Unassembled WGS sequence"/>
</dbReference>
<dbReference type="OMA" id="WIACHSE"/>
<sequence>MAPLSDKILMSFPLKPVLTEANLPDQKGKVFIVTGSSGDIGKTLAAIVYGKNSVVYMAASSKAKSEAAIDEIRRGQRRPRATTCSRGTNSLGPLLFTKLLYPLLASTAAIGPKQGASTRVIWVSSSGAQSAPSPPMDFDNIDYRVHDKSPFTKHFRSKAGNIFLAREMARRSEEARDGVICVVRTRESNLPQTKTPWSSDR</sequence>
<name>A0A0C4DNC5_MAGP6</name>
<keyword evidence="1" id="KW-0560">Oxidoreductase</keyword>
<dbReference type="PANTHER" id="PTHR43157:SF31">
    <property type="entry name" value="PHOSPHATIDYLINOSITOL-GLYCAN BIOSYNTHESIS CLASS F PROTEIN"/>
    <property type="match status" value="1"/>
</dbReference>
<reference evidence="2" key="1">
    <citation type="submission" date="2010-05" db="EMBL/GenBank/DDBJ databases">
        <title>The Genome Sequence of Magnaporthe poae strain ATCC 64411.</title>
        <authorList>
            <consortium name="The Broad Institute Genome Sequencing Platform"/>
            <consortium name="Broad Institute Genome Sequencing Center for Infectious Disease"/>
            <person name="Ma L.-J."/>
            <person name="Dead R."/>
            <person name="Young S."/>
            <person name="Zeng Q."/>
            <person name="Koehrsen M."/>
            <person name="Alvarado L."/>
            <person name="Berlin A."/>
            <person name="Chapman S.B."/>
            <person name="Chen Z."/>
            <person name="Freedman E."/>
            <person name="Gellesch M."/>
            <person name="Goldberg J."/>
            <person name="Griggs A."/>
            <person name="Gujja S."/>
            <person name="Heilman E.R."/>
            <person name="Heiman D."/>
            <person name="Hepburn T."/>
            <person name="Howarth C."/>
            <person name="Jen D."/>
            <person name="Larson L."/>
            <person name="Mehta T."/>
            <person name="Neiman D."/>
            <person name="Pearson M."/>
            <person name="Roberts A."/>
            <person name="Saif S."/>
            <person name="Shea T."/>
            <person name="Shenoy N."/>
            <person name="Sisk P."/>
            <person name="Stolte C."/>
            <person name="Sykes S."/>
            <person name="Walk T."/>
            <person name="White J."/>
            <person name="Yandava C."/>
            <person name="Haas B."/>
            <person name="Nusbaum C."/>
            <person name="Birren B."/>
        </authorList>
    </citation>
    <scope>NUCLEOTIDE SEQUENCE</scope>
    <source>
        <strain evidence="2">ATCC 64411</strain>
    </source>
</reference>
<reference evidence="3" key="4">
    <citation type="journal article" date="2015" name="G3 (Bethesda)">
        <title>Genome sequences of three phytopathogenic species of the Magnaporthaceae family of fungi.</title>
        <authorList>
            <person name="Okagaki L.H."/>
            <person name="Nunes C.C."/>
            <person name="Sailsbery J."/>
            <person name="Clay B."/>
            <person name="Brown D."/>
            <person name="John T."/>
            <person name="Oh Y."/>
            <person name="Young N."/>
            <person name="Fitzgerald M."/>
            <person name="Haas B.J."/>
            <person name="Zeng Q."/>
            <person name="Young S."/>
            <person name="Adiconis X."/>
            <person name="Fan L."/>
            <person name="Levin J.Z."/>
            <person name="Mitchell T.K."/>
            <person name="Okubara P.A."/>
            <person name="Farman M.L."/>
            <person name="Kohn L.M."/>
            <person name="Birren B."/>
            <person name="Ma L.-J."/>
            <person name="Dean R.A."/>
        </authorList>
    </citation>
    <scope>NUCLEOTIDE SEQUENCE</scope>
    <source>
        <strain evidence="3">ATCC 64411 / 73-15</strain>
    </source>
</reference>
<dbReference type="InterPro" id="IPR036291">
    <property type="entry name" value="NAD(P)-bd_dom_sf"/>
</dbReference>
<dbReference type="EnsemblFungi" id="MAPG_01306T0">
    <property type="protein sequence ID" value="MAPG_01306T0"/>
    <property type="gene ID" value="MAPG_01306"/>
</dbReference>
<keyword evidence="4" id="KW-1185">Reference proteome</keyword>
<dbReference type="OrthoDB" id="191139at2759"/>
<dbReference type="EMBL" id="GL876966">
    <property type="protein sequence ID" value="KLU82231.1"/>
    <property type="molecule type" value="Genomic_DNA"/>
</dbReference>
<reference evidence="2" key="3">
    <citation type="submission" date="2011-03" db="EMBL/GenBank/DDBJ databases">
        <title>Annotation of Magnaporthe poae ATCC 64411.</title>
        <authorList>
            <person name="Ma L.-J."/>
            <person name="Dead R."/>
            <person name="Young S.K."/>
            <person name="Zeng Q."/>
            <person name="Gargeya S."/>
            <person name="Fitzgerald M."/>
            <person name="Haas B."/>
            <person name="Abouelleil A."/>
            <person name="Alvarado L."/>
            <person name="Arachchi H.M."/>
            <person name="Berlin A."/>
            <person name="Brown A."/>
            <person name="Chapman S.B."/>
            <person name="Chen Z."/>
            <person name="Dunbar C."/>
            <person name="Freedman E."/>
            <person name="Gearin G."/>
            <person name="Gellesch M."/>
            <person name="Goldberg J."/>
            <person name="Griggs A."/>
            <person name="Gujja S."/>
            <person name="Heiman D."/>
            <person name="Howarth C."/>
            <person name="Larson L."/>
            <person name="Lui A."/>
            <person name="MacDonald P.J.P."/>
            <person name="Mehta T."/>
            <person name="Montmayeur A."/>
            <person name="Murphy C."/>
            <person name="Neiman D."/>
            <person name="Pearson M."/>
            <person name="Priest M."/>
            <person name="Roberts A."/>
            <person name="Saif S."/>
            <person name="Shea T."/>
            <person name="Shenoy N."/>
            <person name="Sisk P."/>
            <person name="Stolte C."/>
            <person name="Sykes S."/>
            <person name="Yandava C."/>
            <person name="Wortman J."/>
            <person name="Nusbaum C."/>
            <person name="Birren B."/>
        </authorList>
    </citation>
    <scope>NUCLEOTIDE SEQUENCE</scope>
    <source>
        <strain evidence="2">ATCC 64411</strain>
    </source>
</reference>
<dbReference type="Gene3D" id="3.40.50.720">
    <property type="entry name" value="NAD(P)-binding Rossmann-like Domain"/>
    <property type="match status" value="2"/>
</dbReference>
<dbReference type="eggNOG" id="KOG1208">
    <property type="taxonomic scope" value="Eukaryota"/>
</dbReference>
<dbReference type="SUPFAM" id="SSF51735">
    <property type="entry name" value="NAD(P)-binding Rossmann-fold domains"/>
    <property type="match status" value="1"/>
</dbReference>
<organism evidence="3 4">
    <name type="scientific">Magnaporthiopsis poae (strain ATCC 64411 / 73-15)</name>
    <name type="common">Kentucky bluegrass fungus</name>
    <name type="synonym">Magnaporthe poae</name>
    <dbReference type="NCBI Taxonomy" id="644358"/>
    <lineage>
        <taxon>Eukaryota</taxon>
        <taxon>Fungi</taxon>
        <taxon>Dikarya</taxon>
        <taxon>Ascomycota</taxon>
        <taxon>Pezizomycotina</taxon>
        <taxon>Sordariomycetes</taxon>
        <taxon>Sordariomycetidae</taxon>
        <taxon>Magnaporthales</taxon>
        <taxon>Magnaporthaceae</taxon>
        <taxon>Magnaporthiopsis</taxon>
    </lineage>
</organism>